<keyword evidence="15" id="KW-1185">Reference proteome</keyword>
<keyword evidence="9" id="KW-0443">Lipid metabolism</keyword>
<dbReference type="PANTHER" id="PTHR11157:SF134">
    <property type="entry name" value="ELONGATION OF FATTY ACIDS PROTEIN 1-RELATED"/>
    <property type="match status" value="1"/>
</dbReference>
<evidence type="ECO:0000256" key="5">
    <source>
        <dbReference type="ARBA" id="ARBA00022679"/>
    </source>
</evidence>
<evidence type="ECO:0000256" key="9">
    <source>
        <dbReference type="ARBA" id="ARBA00023098"/>
    </source>
</evidence>
<name>A0ABP0VAQ1_9BRYO</name>
<dbReference type="PANTHER" id="PTHR11157">
    <property type="entry name" value="FATTY ACID ACYL TRANSFERASE-RELATED"/>
    <property type="match status" value="1"/>
</dbReference>
<organism evidence="14 15">
    <name type="scientific">Sphagnum jensenii</name>
    <dbReference type="NCBI Taxonomy" id="128206"/>
    <lineage>
        <taxon>Eukaryota</taxon>
        <taxon>Viridiplantae</taxon>
        <taxon>Streptophyta</taxon>
        <taxon>Embryophyta</taxon>
        <taxon>Bryophyta</taxon>
        <taxon>Sphagnophytina</taxon>
        <taxon>Sphagnopsida</taxon>
        <taxon>Sphagnales</taxon>
        <taxon>Sphagnaceae</taxon>
        <taxon>Sphagnum</taxon>
    </lineage>
</organism>
<keyword evidence="7" id="KW-0276">Fatty acid metabolism</keyword>
<evidence type="ECO:0000256" key="11">
    <source>
        <dbReference type="ARBA" id="ARBA00023160"/>
    </source>
</evidence>
<evidence type="ECO:0000256" key="12">
    <source>
        <dbReference type="ARBA" id="ARBA00047375"/>
    </source>
</evidence>
<proteinExistence type="inferred from homology"/>
<feature type="transmembrane region" description="Helical" evidence="13">
    <location>
        <begin position="22"/>
        <end position="41"/>
    </location>
</feature>
<gene>
    <name evidence="14" type="ORF">CSSPJE1EN1_LOCUS26404</name>
</gene>
<evidence type="ECO:0000256" key="13">
    <source>
        <dbReference type="SAM" id="Phobius"/>
    </source>
</evidence>
<keyword evidence="8 13" id="KW-1133">Transmembrane helix</keyword>
<evidence type="ECO:0000256" key="3">
    <source>
        <dbReference type="ARBA" id="ARBA00012307"/>
    </source>
</evidence>
<evidence type="ECO:0000256" key="7">
    <source>
        <dbReference type="ARBA" id="ARBA00022832"/>
    </source>
</evidence>
<dbReference type="InterPro" id="IPR002076">
    <property type="entry name" value="ELO_fam"/>
</dbReference>
<evidence type="ECO:0000256" key="10">
    <source>
        <dbReference type="ARBA" id="ARBA00023136"/>
    </source>
</evidence>
<feature type="transmembrane region" description="Helical" evidence="13">
    <location>
        <begin position="48"/>
        <end position="66"/>
    </location>
</feature>
<feature type="transmembrane region" description="Helical" evidence="13">
    <location>
        <begin position="72"/>
        <end position="93"/>
    </location>
</feature>
<comment type="subcellular location">
    <subcellularLocation>
        <location evidence="1">Membrane</location>
        <topology evidence="1">Multi-pass membrane protein</topology>
    </subcellularLocation>
</comment>
<protein>
    <recommendedName>
        <fullName evidence="3">very-long-chain 3-oxoacyl-CoA synthase</fullName>
        <ecNumber evidence="3">2.3.1.199</ecNumber>
    </recommendedName>
</protein>
<dbReference type="EMBL" id="CAXAQS010000302">
    <property type="protein sequence ID" value="CAK9251026.1"/>
    <property type="molecule type" value="Genomic_DNA"/>
</dbReference>
<evidence type="ECO:0000256" key="8">
    <source>
        <dbReference type="ARBA" id="ARBA00022989"/>
    </source>
</evidence>
<dbReference type="Proteomes" id="UP001497444">
    <property type="component" value="Unassembled WGS sequence"/>
</dbReference>
<keyword evidence="4" id="KW-0444">Lipid biosynthesis</keyword>
<comment type="similarity">
    <text evidence="2">Belongs to the ELO family.</text>
</comment>
<reference evidence="14" key="1">
    <citation type="submission" date="2024-02" db="EMBL/GenBank/DDBJ databases">
        <authorList>
            <consortium name="ELIXIR-Norway"/>
            <consortium name="Elixir Norway"/>
        </authorList>
    </citation>
    <scope>NUCLEOTIDE SEQUENCE</scope>
</reference>
<evidence type="ECO:0000256" key="1">
    <source>
        <dbReference type="ARBA" id="ARBA00004141"/>
    </source>
</evidence>
<evidence type="ECO:0000256" key="6">
    <source>
        <dbReference type="ARBA" id="ARBA00022692"/>
    </source>
</evidence>
<feature type="transmembrane region" description="Helical" evidence="13">
    <location>
        <begin position="105"/>
        <end position="129"/>
    </location>
</feature>
<keyword evidence="5" id="KW-0808">Transferase</keyword>
<keyword evidence="11" id="KW-0275">Fatty acid biosynthesis</keyword>
<feature type="transmembrane region" description="Helical" evidence="13">
    <location>
        <begin position="149"/>
        <end position="167"/>
    </location>
</feature>
<keyword evidence="6 13" id="KW-0812">Transmembrane</keyword>
<comment type="catalytic activity">
    <reaction evidence="12">
        <text>a very-long-chain acyl-CoA + malonyl-CoA + H(+) = a very-long-chain 3-oxoacyl-CoA + CO2 + CoA</text>
        <dbReference type="Rhea" id="RHEA:32727"/>
        <dbReference type="ChEBI" id="CHEBI:15378"/>
        <dbReference type="ChEBI" id="CHEBI:16526"/>
        <dbReference type="ChEBI" id="CHEBI:57287"/>
        <dbReference type="ChEBI" id="CHEBI:57384"/>
        <dbReference type="ChEBI" id="CHEBI:90725"/>
        <dbReference type="ChEBI" id="CHEBI:90736"/>
        <dbReference type="EC" id="2.3.1.199"/>
    </reaction>
</comment>
<evidence type="ECO:0000256" key="2">
    <source>
        <dbReference type="ARBA" id="ARBA00007263"/>
    </source>
</evidence>
<comment type="caution">
    <text evidence="14">The sequence shown here is derived from an EMBL/GenBank/DDBJ whole genome shotgun (WGS) entry which is preliminary data.</text>
</comment>
<dbReference type="EC" id="2.3.1.199" evidence="3"/>
<evidence type="ECO:0000313" key="14">
    <source>
        <dbReference type="EMBL" id="CAK9251026.1"/>
    </source>
</evidence>
<evidence type="ECO:0000256" key="4">
    <source>
        <dbReference type="ARBA" id="ARBA00022516"/>
    </source>
</evidence>
<accession>A0ABP0VAQ1</accession>
<sequence>MVWIVCEHPDTEATGMLWFWSYIYYISKFYELLDTVLQFLAGKTPPNFFLHVYHHSLVILMSWAWIEYRATSQFVGILFNTAVHVVMYYYFYLKSVGVSPWWKRYVTSFQIVQFGFSLMIIAVTLGYAWQRRAEGEHALYPQCKGVTVVLGSLVFNTTLLSGFVDVLQKGSERGGSRDGGSERKEK</sequence>
<keyword evidence="10 13" id="KW-0472">Membrane</keyword>
<evidence type="ECO:0000313" key="15">
    <source>
        <dbReference type="Proteomes" id="UP001497444"/>
    </source>
</evidence>
<dbReference type="Pfam" id="PF01151">
    <property type="entry name" value="ELO"/>
    <property type="match status" value="1"/>
</dbReference>